<sequence>MGTTACCHQESSPEPPHAMTSSSSSSPSTAAQATIVFLSSIRSHSHRPCLNRSPDEAARARARVAAVSSPSPPANFPVSRRRPPSPPSMTAAGDSLVTRSIRRSRLGVLTQNFDLISDLKSILAAGVHRHYFPIAKTDTEIDVCRIVWSAMSGSLAYGVASHTSLSDSPVAHPSLFPFSVKSSSFVLRLTRFSPDVQQLRDVQVRQFSQELSVSSVMISRLSRSEYVMFLPPAHFKQSFHEFVTGDYVVCDMSHWLACVVVCTSILTILEVYLFGELVEIAFELGCSSLRCVDVGVTLCVAVMLGGPICSETHHGWSYVFTMSSLGWIGCHGIE</sequence>
<keyword evidence="3" id="KW-1185">Reference proteome</keyword>
<feature type="region of interest" description="Disordered" evidence="1">
    <location>
        <begin position="1"/>
        <end position="31"/>
    </location>
</feature>
<dbReference type="Gramene" id="Bo7g081300.1">
    <property type="protein sequence ID" value="Bo7g081300.1"/>
    <property type="gene ID" value="Bo7g081300"/>
</dbReference>
<organism evidence="2 3">
    <name type="scientific">Brassica oleracea var. oleracea</name>
    <dbReference type="NCBI Taxonomy" id="109376"/>
    <lineage>
        <taxon>Eukaryota</taxon>
        <taxon>Viridiplantae</taxon>
        <taxon>Streptophyta</taxon>
        <taxon>Embryophyta</taxon>
        <taxon>Tracheophyta</taxon>
        <taxon>Spermatophyta</taxon>
        <taxon>Magnoliopsida</taxon>
        <taxon>eudicotyledons</taxon>
        <taxon>Gunneridae</taxon>
        <taxon>Pentapetalae</taxon>
        <taxon>rosids</taxon>
        <taxon>malvids</taxon>
        <taxon>Brassicales</taxon>
        <taxon>Brassicaceae</taxon>
        <taxon>Brassiceae</taxon>
        <taxon>Brassica</taxon>
    </lineage>
</organism>
<reference evidence="2" key="2">
    <citation type="submission" date="2015-03" db="UniProtKB">
        <authorList>
            <consortium name="EnsemblPlants"/>
        </authorList>
    </citation>
    <scope>IDENTIFICATION</scope>
</reference>
<accession>A0A0D3DAM2</accession>
<proteinExistence type="predicted"/>
<protein>
    <submittedName>
        <fullName evidence="2">Uncharacterized protein</fullName>
    </submittedName>
</protein>
<dbReference type="Proteomes" id="UP000032141">
    <property type="component" value="Chromosome C7"/>
</dbReference>
<name>A0A0D3DAM2_BRAOL</name>
<dbReference type="AlphaFoldDB" id="A0A0D3DAM2"/>
<reference evidence="2 3" key="1">
    <citation type="journal article" date="2014" name="Genome Biol.">
        <title>Transcriptome and methylome profiling reveals relics of genome dominance in the mesopolyploid Brassica oleracea.</title>
        <authorList>
            <person name="Parkin I.A."/>
            <person name="Koh C."/>
            <person name="Tang H."/>
            <person name="Robinson S.J."/>
            <person name="Kagale S."/>
            <person name="Clarke W.E."/>
            <person name="Town C.D."/>
            <person name="Nixon J."/>
            <person name="Krishnakumar V."/>
            <person name="Bidwell S.L."/>
            <person name="Denoeud F."/>
            <person name="Belcram H."/>
            <person name="Links M.G."/>
            <person name="Just J."/>
            <person name="Clarke C."/>
            <person name="Bender T."/>
            <person name="Huebert T."/>
            <person name="Mason A.S."/>
            <person name="Pires J.C."/>
            <person name="Barker G."/>
            <person name="Moore J."/>
            <person name="Walley P.G."/>
            <person name="Manoli S."/>
            <person name="Batley J."/>
            <person name="Edwards D."/>
            <person name="Nelson M.N."/>
            <person name="Wang X."/>
            <person name="Paterson A.H."/>
            <person name="King G."/>
            <person name="Bancroft I."/>
            <person name="Chalhoub B."/>
            <person name="Sharpe A.G."/>
        </authorList>
    </citation>
    <scope>NUCLEOTIDE SEQUENCE</scope>
    <source>
        <strain evidence="2 3">cv. TO1000</strain>
    </source>
</reference>
<feature type="region of interest" description="Disordered" evidence="1">
    <location>
        <begin position="64"/>
        <end position="93"/>
    </location>
</feature>
<evidence type="ECO:0000256" key="1">
    <source>
        <dbReference type="SAM" id="MobiDB-lite"/>
    </source>
</evidence>
<evidence type="ECO:0000313" key="2">
    <source>
        <dbReference type="EnsemblPlants" id="Bo7g081300.1"/>
    </source>
</evidence>
<dbReference type="EnsemblPlants" id="Bo7g081300.1">
    <property type="protein sequence ID" value="Bo7g081300.1"/>
    <property type="gene ID" value="Bo7g081300"/>
</dbReference>
<dbReference type="HOGENOM" id="CLU_832493_0_0_1"/>
<evidence type="ECO:0000313" key="3">
    <source>
        <dbReference type="Proteomes" id="UP000032141"/>
    </source>
</evidence>
<feature type="compositionally biased region" description="Low complexity" evidence="1">
    <location>
        <begin position="20"/>
        <end position="31"/>
    </location>
</feature>